<feature type="compositionally biased region" description="Acidic residues" evidence="1">
    <location>
        <begin position="27"/>
        <end position="39"/>
    </location>
</feature>
<accession>A0A6D2GAQ6</accession>
<reference evidence="2 3" key="1">
    <citation type="submission" date="2018-12" db="EMBL/GenBank/DDBJ databases">
        <authorList>
            <consortium name="Pathogen Informatics"/>
        </authorList>
    </citation>
    <scope>NUCLEOTIDE SEQUENCE [LARGE SCALE GENOMIC DNA]</scope>
    <source>
        <strain evidence="2 3">NCTC5773</strain>
    </source>
</reference>
<name>A0A6D2GAQ6_SALER</name>
<organism evidence="2 3">
    <name type="scientific">Salmonella enterica subsp. salamae</name>
    <dbReference type="NCBI Taxonomy" id="59202"/>
    <lineage>
        <taxon>Bacteria</taxon>
        <taxon>Pseudomonadati</taxon>
        <taxon>Pseudomonadota</taxon>
        <taxon>Gammaproteobacteria</taxon>
        <taxon>Enterobacterales</taxon>
        <taxon>Enterobacteriaceae</taxon>
        <taxon>Salmonella</taxon>
    </lineage>
</organism>
<dbReference type="Proteomes" id="UP000267858">
    <property type="component" value="Chromosome"/>
</dbReference>
<evidence type="ECO:0000313" key="3">
    <source>
        <dbReference type="Proteomes" id="UP000267858"/>
    </source>
</evidence>
<sequence length="83" mass="8221">MGLKINLNGGGSAGVPVSTLQPAVLEALEDDDKDDDAEDGKDNGDGGDEGTGGGDESGNNKALCLSCLMDAAMNGTPVVLRGN</sequence>
<dbReference type="AlphaFoldDB" id="A0A6D2GAQ6"/>
<proteinExistence type="predicted"/>
<gene>
    <name evidence="2" type="ORF">NCTC5773_03568</name>
</gene>
<dbReference type="EMBL" id="LR134141">
    <property type="protein sequence ID" value="VEA05138.1"/>
    <property type="molecule type" value="Genomic_DNA"/>
</dbReference>
<feature type="region of interest" description="Disordered" evidence="1">
    <location>
        <begin position="27"/>
        <end position="59"/>
    </location>
</feature>
<evidence type="ECO:0000313" key="2">
    <source>
        <dbReference type="EMBL" id="VEA05138.1"/>
    </source>
</evidence>
<protein>
    <submittedName>
        <fullName evidence="2">Uncharacterized protein</fullName>
    </submittedName>
</protein>
<evidence type="ECO:0000256" key="1">
    <source>
        <dbReference type="SAM" id="MobiDB-lite"/>
    </source>
</evidence>